<feature type="transmembrane region" description="Helical" evidence="7">
    <location>
        <begin position="66"/>
        <end position="84"/>
    </location>
</feature>
<dbReference type="InterPro" id="IPR007369">
    <property type="entry name" value="Peptidase_A22B_SPP"/>
</dbReference>
<evidence type="ECO:0000256" key="1">
    <source>
        <dbReference type="ARBA" id="ARBA00004127"/>
    </source>
</evidence>
<evidence type="ECO:0000313" key="9">
    <source>
        <dbReference type="Proteomes" id="UP001628156"/>
    </source>
</evidence>
<dbReference type="Pfam" id="PF04258">
    <property type="entry name" value="Peptidase_A22B"/>
    <property type="match status" value="1"/>
</dbReference>
<dbReference type="PANTHER" id="PTHR12174:SF22">
    <property type="entry name" value="SIGNAL PEPTIDE PEPTIDASE-LIKE 3"/>
    <property type="match status" value="1"/>
</dbReference>
<evidence type="ECO:0000256" key="4">
    <source>
        <dbReference type="ARBA" id="ARBA00022801"/>
    </source>
</evidence>
<keyword evidence="4" id="KW-0378">Hydrolase</keyword>
<keyword evidence="9" id="KW-1185">Reference proteome</keyword>
<feature type="transmembrane region" description="Helical" evidence="7">
    <location>
        <begin position="231"/>
        <end position="251"/>
    </location>
</feature>
<evidence type="ECO:0000256" key="2">
    <source>
        <dbReference type="ARBA" id="ARBA00006859"/>
    </source>
</evidence>
<protein>
    <recommendedName>
        <fullName evidence="10">Signal peptide peptidase family protein</fullName>
    </recommendedName>
</protein>
<keyword evidence="6 7" id="KW-0472">Membrane</keyword>
<feature type="transmembrane region" description="Helical" evidence="7">
    <location>
        <begin position="40"/>
        <end position="60"/>
    </location>
</feature>
<evidence type="ECO:0000256" key="5">
    <source>
        <dbReference type="ARBA" id="ARBA00022989"/>
    </source>
</evidence>
<feature type="transmembrane region" description="Helical" evidence="7">
    <location>
        <begin position="257"/>
        <end position="277"/>
    </location>
</feature>
<reference evidence="8 9" key="1">
    <citation type="journal article" date="2019" name="PLoS Negl. Trop. Dis.">
        <title>Whole genome sequencing of Entamoeba nuttalli reveals mammalian host-related molecular signatures and a novel octapeptide-repeat surface protein.</title>
        <authorList>
            <person name="Tanaka M."/>
            <person name="Makiuchi T."/>
            <person name="Komiyama T."/>
            <person name="Shiina T."/>
            <person name="Osaki K."/>
            <person name="Tachibana H."/>
        </authorList>
    </citation>
    <scope>NUCLEOTIDE SEQUENCE [LARGE SCALE GENOMIC DNA]</scope>
    <source>
        <strain evidence="8 9">P19-061405</strain>
    </source>
</reference>
<dbReference type="Proteomes" id="UP001628156">
    <property type="component" value="Unassembled WGS sequence"/>
</dbReference>
<dbReference type="InterPro" id="IPR006639">
    <property type="entry name" value="Preselin/SPP"/>
</dbReference>
<evidence type="ECO:0000256" key="7">
    <source>
        <dbReference type="SAM" id="Phobius"/>
    </source>
</evidence>
<comment type="subcellular location">
    <subcellularLocation>
        <location evidence="1">Endomembrane system</location>
        <topology evidence="1">Multi-pass membrane protein</topology>
    </subcellularLocation>
</comment>
<feature type="transmembrane region" description="Helical" evidence="7">
    <location>
        <begin position="145"/>
        <end position="162"/>
    </location>
</feature>
<evidence type="ECO:0000313" key="8">
    <source>
        <dbReference type="EMBL" id="GAB1223088.1"/>
    </source>
</evidence>
<feature type="transmembrane region" description="Helical" evidence="7">
    <location>
        <begin position="200"/>
        <end position="222"/>
    </location>
</feature>
<dbReference type="EMBL" id="BAAFRS010000130">
    <property type="protein sequence ID" value="GAB1223088.1"/>
    <property type="molecule type" value="Genomic_DNA"/>
</dbReference>
<evidence type="ECO:0000256" key="6">
    <source>
        <dbReference type="ARBA" id="ARBA00023136"/>
    </source>
</evidence>
<proteinExistence type="inferred from homology"/>
<organism evidence="8 9">
    <name type="scientific">Entamoeba nuttalli</name>
    <dbReference type="NCBI Taxonomy" id="412467"/>
    <lineage>
        <taxon>Eukaryota</taxon>
        <taxon>Amoebozoa</taxon>
        <taxon>Evosea</taxon>
        <taxon>Archamoebae</taxon>
        <taxon>Mastigamoebida</taxon>
        <taxon>Entamoebidae</taxon>
        <taxon>Entamoeba</taxon>
    </lineage>
</organism>
<evidence type="ECO:0008006" key="10">
    <source>
        <dbReference type="Google" id="ProtNLM"/>
    </source>
</evidence>
<accession>A0ABQ0DJQ4</accession>
<name>A0ABQ0DJQ4_9EUKA</name>
<dbReference type="PANTHER" id="PTHR12174">
    <property type="entry name" value="SIGNAL PEPTIDE PEPTIDASE"/>
    <property type="match status" value="1"/>
</dbReference>
<keyword evidence="5 7" id="KW-1133">Transmembrane helix</keyword>
<sequence length="316" mass="36298">MDELLYLIVTLIVIHHLSSKIKLYYIRLNSNFISKISMKYNNLFLVPFCGLMIMLVIYYFPSLSEGLVFIIVYTLMSICLYLTIQPIVNSLPLHSFIIKNGASITITLIIVLIYINNPNWWLTNIIAICITISIQTLLSFDKVHIPLVLVIGLFVYDLIRIFRNCYIPFYDGQSVLKGLSKNSTAYRIPLYLEFYSMFSAGHFIIGLGDIIFPGMFITYLYCTDFLFKTHYFLVGVIGYCFGMIGTILLIWNYQMGIPVLLCIVPAMIILSLIYSVITKTLKNILNLSLQKRFELPSQKLKECASTTEELTIQINQ</sequence>
<feature type="transmembrane region" description="Helical" evidence="7">
    <location>
        <begin position="6"/>
        <end position="28"/>
    </location>
</feature>
<feature type="transmembrane region" description="Helical" evidence="7">
    <location>
        <begin position="96"/>
        <end position="115"/>
    </location>
</feature>
<evidence type="ECO:0000256" key="3">
    <source>
        <dbReference type="ARBA" id="ARBA00022692"/>
    </source>
</evidence>
<keyword evidence="3 7" id="KW-0812">Transmembrane</keyword>
<dbReference type="SMART" id="SM00730">
    <property type="entry name" value="PSN"/>
    <property type="match status" value="1"/>
</dbReference>
<comment type="caution">
    <text evidence="8">The sequence shown here is derived from an EMBL/GenBank/DDBJ whole genome shotgun (WGS) entry which is preliminary data.</text>
</comment>
<gene>
    <name evidence="8" type="ORF">ENUP19_0130G0016</name>
</gene>
<feature type="transmembrane region" description="Helical" evidence="7">
    <location>
        <begin position="121"/>
        <end position="138"/>
    </location>
</feature>
<comment type="similarity">
    <text evidence="2">Belongs to the peptidase A22B family.</text>
</comment>